<keyword evidence="1" id="KW-1133">Transmembrane helix</keyword>
<organism evidence="3 4">
    <name type="scientific">Candidatus Glassbacteria bacterium RIFCSPLOWO2_12_FULL_58_11</name>
    <dbReference type="NCBI Taxonomy" id="1817867"/>
    <lineage>
        <taxon>Bacteria</taxon>
        <taxon>Candidatus Glassiibacteriota</taxon>
    </lineage>
</organism>
<evidence type="ECO:0000313" key="4">
    <source>
        <dbReference type="Proteomes" id="UP000179129"/>
    </source>
</evidence>
<feature type="transmembrane region" description="Helical" evidence="1">
    <location>
        <begin position="105"/>
        <end position="122"/>
    </location>
</feature>
<dbReference type="STRING" id="1817867.A3F83_05310"/>
<evidence type="ECO:0000313" key="3">
    <source>
        <dbReference type="EMBL" id="OGG02255.1"/>
    </source>
</evidence>
<keyword evidence="1" id="KW-0812">Transmembrane</keyword>
<evidence type="ECO:0000256" key="1">
    <source>
        <dbReference type="SAM" id="Phobius"/>
    </source>
</evidence>
<dbReference type="AlphaFoldDB" id="A0A1F5YQ69"/>
<reference evidence="3 4" key="1">
    <citation type="journal article" date="2016" name="Nat. Commun.">
        <title>Thousands of microbial genomes shed light on interconnected biogeochemical processes in an aquifer system.</title>
        <authorList>
            <person name="Anantharaman K."/>
            <person name="Brown C.T."/>
            <person name="Hug L.A."/>
            <person name="Sharon I."/>
            <person name="Castelle C.J."/>
            <person name="Probst A.J."/>
            <person name="Thomas B.C."/>
            <person name="Singh A."/>
            <person name="Wilkins M.J."/>
            <person name="Karaoz U."/>
            <person name="Brodie E.L."/>
            <person name="Williams K.H."/>
            <person name="Hubbard S.S."/>
            <person name="Banfield J.F."/>
        </authorList>
    </citation>
    <scope>NUCLEOTIDE SEQUENCE [LARGE SCALE GENOMIC DNA]</scope>
</reference>
<feature type="transmembrane region" description="Helical" evidence="1">
    <location>
        <begin position="45"/>
        <end position="68"/>
    </location>
</feature>
<gene>
    <name evidence="3" type="ORF">A3F83_05310</name>
</gene>
<feature type="transmembrane region" description="Helical" evidence="1">
    <location>
        <begin position="80"/>
        <end position="99"/>
    </location>
</feature>
<keyword evidence="1" id="KW-0472">Membrane</keyword>
<comment type="caution">
    <text evidence="3">The sequence shown here is derived from an EMBL/GenBank/DDBJ whole genome shotgun (WGS) entry which is preliminary data.</text>
</comment>
<evidence type="ECO:0000259" key="2">
    <source>
        <dbReference type="Pfam" id="PF04892"/>
    </source>
</evidence>
<feature type="transmembrane region" description="Helical" evidence="1">
    <location>
        <begin position="12"/>
        <end position="33"/>
    </location>
</feature>
<feature type="transmembrane region" description="Helical" evidence="1">
    <location>
        <begin position="175"/>
        <end position="192"/>
    </location>
</feature>
<dbReference type="EMBL" id="MFIX01000188">
    <property type="protein sequence ID" value="OGG02255.1"/>
    <property type="molecule type" value="Genomic_DNA"/>
</dbReference>
<sequence>MASPKRWRPATLLLLVAAICYSILLFFIASWLPLLTKKAAAALTWAVYSQIVKGLVTFLAVVFAYIAFIKWPSLKNRWLFLLNLALFSAATWHFISRLGDSVNEYIHYPQYGTLVILWYVFLKKTINDGVKIPLRLPGRFSGPGVPAVVVAGLLGICEEASQFLIPLRVFDLQDILLNFMGIWFGVLIIRLFERNSLFGEAPRFVPRADVDKGLSGR</sequence>
<dbReference type="InterPro" id="IPR006976">
    <property type="entry name" value="VanZ-like"/>
</dbReference>
<name>A0A1F5YQ69_9BACT</name>
<accession>A0A1F5YQ69</accession>
<dbReference type="Proteomes" id="UP000179129">
    <property type="component" value="Unassembled WGS sequence"/>
</dbReference>
<protein>
    <recommendedName>
        <fullName evidence="2">VanZ-like domain-containing protein</fullName>
    </recommendedName>
</protein>
<feature type="domain" description="VanZ-like" evidence="2">
    <location>
        <begin position="102"/>
        <end position="192"/>
    </location>
</feature>
<dbReference type="Pfam" id="PF04892">
    <property type="entry name" value="VanZ"/>
    <property type="match status" value="1"/>
</dbReference>
<proteinExistence type="predicted"/>